<reference evidence="15" key="1">
    <citation type="submission" date="2019-12" db="EMBL/GenBank/DDBJ databases">
        <title>An insight into the sialome of adult female Ixodes ricinus ticks feeding for 6 days.</title>
        <authorList>
            <person name="Perner J."/>
            <person name="Ribeiro J.M.C."/>
        </authorList>
    </citation>
    <scope>NUCLEOTIDE SEQUENCE</scope>
    <source>
        <strain evidence="15">Semi-engorged</strain>
        <tissue evidence="15">Salivary glands</tissue>
    </source>
</reference>
<protein>
    <submittedName>
        <fullName evidence="15">Putative transposable element</fullName>
    </submittedName>
</protein>
<evidence type="ECO:0000256" key="2">
    <source>
        <dbReference type="ARBA" id="ARBA00006177"/>
    </source>
</evidence>
<evidence type="ECO:0000256" key="1">
    <source>
        <dbReference type="ARBA" id="ARBA00004642"/>
    </source>
</evidence>
<dbReference type="InterPro" id="IPR026516">
    <property type="entry name" value="THAP1/10"/>
</dbReference>
<feature type="domain" description="THAP-type" evidence="14">
    <location>
        <begin position="1"/>
        <end position="95"/>
    </location>
</feature>
<dbReference type="GO" id="GO:0005654">
    <property type="term" value="C:nucleoplasm"/>
    <property type="evidence" value="ECO:0007669"/>
    <property type="project" value="UniProtKB-SubCell"/>
</dbReference>
<evidence type="ECO:0000256" key="8">
    <source>
        <dbReference type="ARBA" id="ARBA00023125"/>
    </source>
</evidence>
<dbReference type="AlphaFoldDB" id="A0A6B0VBV3"/>
<keyword evidence="10" id="KW-0539">Nucleus</keyword>
<evidence type="ECO:0000256" key="7">
    <source>
        <dbReference type="ARBA" id="ARBA00023054"/>
    </source>
</evidence>
<proteinExistence type="inferred from homology"/>
<keyword evidence="5" id="KW-0862">Zinc</keyword>
<dbReference type="PANTHER" id="PTHR46600">
    <property type="entry name" value="THAP DOMAIN-CONTAINING"/>
    <property type="match status" value="1"/>
</dbReference>
<dbReference type="GO" id="GO:0008270">
    <property type="term" value="F:zinc ion binding"/>
    <property type="evidence" value="ECO:0007669"/>
    <property type="project" value="UniProtKB-KW"/>
</dbReference>
<sequence>MPHKCCVPGCKGNYDTGPKVKVFGFPKDEALRNAWISAVPREDLVITKGTKVCELHFTESDILRESTYADKATGRVLTVPLSTARLRPKAVPSKFSEDLNSRKARSERKRLDAAAREKAVTESIDTVLEVVCSEVETDRSLSVTDKRQLRPRQKRQYVDAMHYEDPIKTALNASCSREERNGKGSVKDQDARRRRPRKSRPRRKRPRQTSSDSDYMQPDMDMFSSEEEPDGMLNVKETNLRQKHLRHTSRDSDDTQRAINDSPEEADKILDLKDLADHVRSKQCSTFWHAIEGNARVLLVHIVEDEAPWIKYSVVLKADLTLTCYVAKTSVARLGSSLCIPTAVKSKRALMEFLESIENWDSSLSSTSDSLDEDIGEAVRLLPGKSTATPTEDKAAAIHFLREQFNLLSTEERWKALLS</sequence>
<keyword evidence="11" id="KW-0131">Cell cycle</keyword>
<evidence type="ECO:0000313" key="15">
    <source>
        <dbReference type="EMBL" id="MXU99274.1"/>
    </source>
</evidence>
<dbReference type="InterPro" id="IPR006612">
    <property type="entry name" value="THAP_Znf"/>
</dbReference>
<comment type="similarity">
    <text evidence="2">Belongs to the THAP1 family.</text>
</comment>
<keyword evidence="7" id="KW-0175">Coiled coil</keyword>
<feature type="compositionally biased region" description="Basic and acidic residues" evidence="13">
    <location>
        <begin position="176"/>
        <end position="191"/>
    </location>
</feature>
<comment type="subcellular location">
    <subcellularLocation>
        <location evidence="1">Nucleus</location>
        <location evidence="1">Nucleoplasm</location>
    </subcellularLocation>
</comment>
<evidence type="ECO:0000256" key="5">
    <source>
        <dbReference type="ARBA" id="ARBA00022833"/>
    </source>
</evidence>
<dbReference type="PROSITE" id="PS50950">
    <property type="entry name" value="ZF_THAP"/>
    <property type="match status" value="1"/>
</dbReference>
<accession>A0A6B0VBV3</accession>
<dbReference type="EMBL" id="GIFC01017191">
    <property type="protein sequence ID" value="MXU99274.1"/>
    <property type="molecule type" value="Transcribed_RNA"/>
</dbReference>
<dbReference type="GO" id="GO:0043565">
    <property type="term" value="F:sequence-specific DNA binding"/>
    <property type="evidence" value="ECO:0007669"/>
    <property type="project" value="InterPro"/>
</dbReference>
<name>A0A6B0VBV3_IXORI</name>
<keyword evidence="9" id="KW-0804">Transcription</keyword>
<keyword evidence="6" id="KW-0805">Transcription regulation</keyword>
<evidence type="ECO:0000256" key="6">
    <source>
        <dbReference type="ARBA" id="ARBA00023015"/>
    </source>
</evidence>
<dbReference type="SMART" id="SM00980">
    <property type="entry name" value="THAP"/>
    <property type="match status" value="1"/>
</dbReference>
<dbReference type="Pfam" id="PF05485">
    <property type="entry name" value="THAP"/>
    <property type="match status" value="1"/>
</dbReference>
<evidence type="ECO:0000256" key="4">
    <source>
        <dbReference type="ARBA" id="ARBA00022771"/>
    </source>
</evidence>
<evidence type="ECO:0000256" key="10">
    <source>
        <dbReference type="ARBA" id="ARBA00023242"/>
    </source>
</evidence>
<evidence type="ECO:0000256" key="12">
    <source>
        <dbReference type="PROSITE-ProRule" id="PRU00309"/>
    </source>
</evidence>
<keyword evidence="3" id="KW-0479">Metal-binding</keyword>
<evidence type="ECO:0000256" key="13">
    <source>
        <dbReference type="SAM" id="MobiDB-lite"/>
    </source>
</evidence>
<dbReference type="Gene3D" id="6.20.210.20">
    <property type="entry name" value="THAP domain"/>
    <property type="match status" value="1"/>
</dbReference>
<evidence type="ECO:0000256" key="11">
    <source>
        <dbReference type="ARBA" id="ARBA00023306"/>
    </source>
</evidence>
<dbReference type="InterPro" id="IPR038441">
    <property type="entry name" value="THAP_Znf_sf"/>
</dbReference>
<dbReference type="PANTHER" id="PTHR46600:SF1">
    <property type="entry name" value="THAP DOMAIN-CONTAINING PROTEIN 1"/>
    <property type="match status" value="1"/>
</dbReference>
<feature type="region of interest" description="Disordered" evidence="13">
    <location>
        <begin position="139"/>
        <end position="265"/>
    </location>
</feature>
<keyword evidence="8 12" id="KW-0238">DNA-binding</keyword>
<organism evidence="15">
    <name type="scientific">Ixodes ricinus</name>
    <name type="common">Common tick</name>
    <name type="synonym">Acarus ricinus</name>
    <dbReference type="NCBI Taxonomy" id="34613"/>
    <lineage>
        <taxon>Eukaryota</taxon>
        <taxon>Metazoa</taxon>
        <taxon>Ecdysozoa</taxon>
        <taxon>Arthropoda</taxon>
        <taxon>Chelicerata</taxon>
        <taxon>Arachnida</taxon>
        <taxon>Acari</taxon>
        <taxon>Parasitiformes</taxon>
        <taxon>Ixodida</taxon>
        <taxon>Ixodoidea</taxon>
        <taxon>Ixodidae</taxon>
        <taxon>Ixodinae</taxon>
        <taxon>Ixodes</taxon>
    </lineage>
</organism>
<evidence type="ECO:0000259" key="14">
    <source>
        <dbReference type="PROSITE" id="PS50950"/>
    </source>
</evidence>
<evidence type="ECO:0000256" key="9">
    <source>
        <dbReference type="ARBA" id="ARBA00023163"/>
    </source>
</evidence>
<keyword evidence="4 12" id="KW-0863">Zinc-finger</keyword>
<dbReference type="SUPFAM" id="SSF57716">
    <property type="entry name" value="Glucocorticoid receptor-like (DNA-binding domain)"/>
    <property type="match status" value="1"/>
</dbReference>
<dbReference type="SMART" id="SM00692">
    <property type="entry name" value="DM3"/>
    <property type="match status" value="1"/>
</dbReference>
<feature type="compositionally biased region" description="Basic residues" evidence="13">
    <location>
        <begin position="192"/>
        <end position="207"/>
    </location>
</feature>
<feature type="compositionally biased region" description="Basic and acidic residues" evidence="13">
    <location>
        <begin position="139"/>
        <end position="148"/>
    </location>
</feature>
<evidence type="ECO:0000256" key="3">
    <source>
        <dbReference type="ARBA" id="ARBA00022723"/>
    </source>
</evidence>